<dbReference type="PANTHER" id="PTHR22895:SF0">
    <property type="entry name" value="ARMADILLO REPEAT-CONTAINING PROTEIN 6"/>
    <property type="match status" value="1"/>
</dbReference>
<accession>A0A835ZCK7</accession>
<dbReference type="InterPro" id="IPR011989">
    <property type="entry name" value="ARM-like"/>
</dbReference>
<dbReference type="InterPro" id="IPR016024">
    <property type="entry name" value="ARM-type_fold"/>
</dbReference>
<evidence type="ECO:0000313" key="3">
    <source>
        <dbReference type="Proteomes" id="UP000664859"/>
    </source>
</evidence>
<name>A0A835ZCK7_9STRA</name>
<evidence type="ECO:0000313" key="2">
    <source>
        <dbReference type="EMBL" id="KAG5191882.1"/>
    </source>
</evidence>
<reference evidence="2" key="1">
    <citation type="submission" date="2021-02" db="EMBL/GenBank/DDBJ databases">
        <title>First Annotated Genome of the Yellow-green Alga Tribonema minus.</title>
        <authorList>
            <person name="Mahan K.M."/>
        </authorList>
    </citation>
    <scope>NUCLEOTIDE SEQUENCE</scope>
    <source>
        <strain evidence="2">UTEX B ZZ1240</strain>
    </source>
</reference>
<organism evidence="2 3">
    <name type="scientific">Tribonema minus</name>
    <dbReference type="NCBI Taxonomy" id="303371"/>
    <lineage>
        <taxon>Eukaryota</taxon>
        <taxon>Sar</taxon>
        <taxon>Stramenopiles</taxon>
        <taxon>Ochrophyta</taxon>
        <taxon>PX clade</taxon>
        <taxon>Xanthophyceae</taxon>
        <taxon>Tribonematales</taxon>
        <taxon>Tribonemataceae</taxon>
        <taxon>Tribonema</taxon>
    </lineage>
</organism>
<dbReference type="PANTHER" id="PTHR22895">
    <property type="entry name" value="ARMADILLO REPEAT-CONTAINING PROTEIN 6"/>
    <property type="match status" value="1"/>
</dbReference>
<sequence>MGDNCAKVLACMKAHQGDAGIARWGTQAVGRLLHQALFSGDQELEACQIKLADGGACQIMVGAMNDHADKADVQMHGTTALLHLSVGNDRNCRALGEAGACEALMAAVRRFTVGVAWQQDAAGAIASLGAVPSHVEVLVAGGACTFVLAVLQANLHDARTMSMALPAVGVLSRQYAIALIASGACKTVVQALNAHLDNSHIQLKGLAALVHLARVDAARLRLVSADAGVAAVRTMRAYPADPLLQLQAVAIIAILSFDNEAYAAQLTGMGGCALVTASLSTRLNSAEYQQTALEALSKLAVSTTASREDVAAACAAAVTSLSAYPDDEDVNVAALLVLASLAGVTNSCALHDCDACAAVASAMRRYPHSQSIQTCGAQVLQHTPRRSQRAK</sequence>
<dbReference type="SUPFAM" id="SSF48371">
    <property type="entry name" value="ARM repeat"/>
    <property type="match status" value="1"/>
</dbReference>
<dbReference type="AlphaFoldDB" id="A0A835ZCK7"/>
<protein>
    <submittedName>
        <fullName evidence="2">Uncharacterized protein</fullName>
    </submittedName>
</protein>
<evidence type="ECO:0000256" key="1">
    <source>
        <dbReference type="ARBA" id="ARBA00022737"/>
    </source>
</evidence>
<comment type="caution">
    <text evidence="2">The sequence shown here is derived from an EMBL/GenBank/DDBJ whole genome shotgun (WGS) entry which is preliminary data.</text>
</comment>
<keyword evidence="3" id="KW-1185">Reference proteome</keyword>
<keyword evidence="1" id="KW-0677">Repeat</keyword>
<gene>
    <name evidence="2" type="ORF">JKP88DRAFT_294636</name>
</gene>
<dbReference type="EMBL" id="JAFCMP010000013">
    <property type="protein sequence ID" value="KAG5191882.1"/>
    <property type="molecule type" value="Genomic_DNA"/>
</dbReference>
<dbReference type="Gene3D" id="1.25.10.10">
    <property type="entry name" value="Leucine-rich Repeat Variant"/>
    <property type="match status" value="2"/>
</dbReference>
<dbReference type="OrthoDB" id="73094at2759"/>
<dbReference type="Proteomes" id="UP000664859">
    <property type="component" value="Unassembled WGS sequence"/>
</dbReference>
<proteinExistence type="predicted"/>